<reference evidence="3" key="1">
    <citation type="journal article" date="2011" name="Nat. Commun.">
        <title>Effector diversification within compartments of the Leptosphaeria maculans genome affected by Repeat-Induced Point mutations.</title>
        <authorList>
            <person name="Rouxel T."/>
            <person name="Grandaubert J."/>
            <person name="Hane J.K."/>
            <person name="Hoede C."/>
            <person name="van de Wouw A.P."/>
            <person name="Couloux A."/>
            <person name="Dominguez V."/>
            <person name="Anthouard V."/>
            <person name="Bally P."/>
            <person name="Bourras S."/>
            <person name="Cozijnsen A.J."/>
            <person name="Ciuffetti L.M."/>
            <person name="Degrave A."/>
            <person name="Dilmaghani A."/>
            <person name="Duret L."/>
            <person name="Fudal I."/>
            <person name="Goodwin S.B."/>
            <person name="Gout L."/>
            <person name="Glaser N."/>
            <person name="Linglin J."/>
            <person name="Kema G.H.J."/>
            <person name="Lapalu N."/>
            <person name="Lawrence C.B."/>
            <person name="May K."/>
            <person name="Meyer M."/>
            <person name="Ollivier B."/>
            <person name="Poulain J."/>
            <person name="Schoch C.L."/>
            <person name="Simon A."/>
            <person name="Spatafora J.W."/>
            <person name="Stachowiak A."/>
            <person name="Turgeon B.G."/>
            <person name="Tyler B.M."/>
            <person name="Vincent D."/>
            <person name="Weissenbach J."/>
            <person name="Amselem J."/>
            <person name="Quesneville H."/>
            <person name="Oliver R.P."/>
            <person name="Wincker P."/>
            <person name="Balesdent M.-H."/>
            <person name="Howlett B.J."/>
        </authorList>
    </citation>
    <scope>NUCLEOTIDE SEQUENCE [LARGE SCALE GENOMIC DNA]</scope>
    <source>
        <strain evidence="3">JN3 / isolate v23.1.3 / race Av1-4-5-6-7-8</strain>
    </source>
</reference>
<evidence type="ECO:0000313" key="2">
    <source>
        <dbReference type="EMBL" id="CBX95119.1"/>
    </source>
</evidence>
<dbReference type="Proteomes" id="UP000002668">
    <property type="component" value="Genome"/>
</dbReference>
<dbReference type="AlphaFoldDB" id="E4ZUP0"/>
<feature type="region of interest" description="Disordered" evidence="1">
    <location>
        <begin position="1"/>
        <end position="37"/>
    </location>
</feature>
<dbReference type="InParanoid" id="E4ZUP0"/>
<evidence type="ECO:0000256" key="1">
    <source>
        <dbReference type="SAM" id="MobiDB-lite"/>
    </source>
</evidence>
<keyword evidence="3" id="KW-1185">Reference proteome</keyword>
<dbReference type="HOGENOM" id="CLU_3351254_0_0_1"/>
<dbReference type="VEuPathDB" id="FungiDB:LEMA_uP115340.1"/>
<proteinExistence type="predicted"/>
<gene>
    <name evidence="2" type="ORF">LEMA_uP115340.1</name>
</gene>
<accession>E4ZUP0</accession>
<feature type="compositionally biased region" description="Polar residues" evidence="1">
    <location>
        <begin position="1"/>
        <end position="10"/>
    </location>
</feature>
<evidence type="ECO:0000313" key="3">
    <source>
        <dbReference type="Proteomes" id="UP000002668"/>
    </source>
</evidence>
<protein>
    <submittedName>
        <fullName evidence="2">Predicted protein</fullName>
    </submittedName>
</protein>
<sequence length="37" mass="3999">MPSHNKTLTVTPPKETQPYPQPNLSIPLELNTGPAVS</sequence>
<name>E4ZUP0_LEPMJ</name>
<dbReference type="EMBL" id="FP929126">
    <property type="protein sequence ID" value="CBX95119.1"/>
    <property type="molecule type" value="Genomic_DNA"/>
</dbReference>
<organism evidence="3">
    <name type="scientific">Leptosphaeria maculans (strain JN3 / isolate v23.1.3 / race Av1-4-5-6-7-8)</name>
    <name type="common">Blackleg fungus</name>
    <name type="synonym">Phoma lingam</name>
    <dbReference type="NCBI Taxonomy" id="985895"/>
    <lineage>
        <taxon>Eukaryota</taxon>
        <taxon>Fungi</taxon>
        <taxon>Dikarya</taxon>
        <taxon>Ascomycota</taxon>
        <taxon>Pezizomycotina</taxon>
        <taxon>Dothideomycetes</taxon>
        <taxon>Pleosporomycetidae</taxon>
        <taxon>Pleosporales</taxon>
        <taxon>Pleosporineae</taxon>
        <taxon>Leptosphaeriaceae</taxon>
        <taxon>Plenodomus</taxon>
        <taxon>Plenodomus lingam/Leptosphaeria maculans species complex</taxon>
    </lineage>
</organism>